<organism evidence="2 3">
    <name type="scientific">Coccomyxa viridis</name>
    <dbReference type="NCBI Taxonomy" id="1274662"/>
    <lineage>
        <taxon>Eukaryota</taxon>
        <taxon>Viridiplantae</taxon>
        <taxon>Chlorophyta</taxon>
        <taxon>core chlorophytes</taxon>
        <taxon>Trebouxiophyceae</taxon>
        <taxon>Trebouxiophyceae incertae sedis</taxon>
        <taxon>Coccomyxaceae</taxon>
        <taxon>Coccomyxa</taxon>
    </lineage>
</organism>
<comment type="caution">
    <text evidence="2">The sequence shown here is derived from an EMBL/GenBank/DDBJ whole genome shotgun (WGS) entry which is preliminary data.</text>
</comment>
<accession>A0ABP1FH96</accession>
<sequence>MEHQPQQGAPAAKPVASASPAAESGSHQEQTGSSGSKRFTPAQQAVATALLVVTDRALKNGKEAMFAARLIMVANSLDTLPLLEMLPQQRPLPTVKQLQQRASDVLLDSLTKLTSQCAAAQCQPLEVFTRSMQCTAHWTAPSHTRKVWLDVIDVTLLPCVDT</sequence>
<gene>
    <name evidence="2" type="primary">g255</name>
    <name evidence="2" type="ORF">VP750_LOCUS223</name>
</gene>
<evidence type="ECO:0000313" key="2">
    <source>
        <dbReference type="EMBL" id="CAL5218564.1"/>
    </source>
</evidence>
<protein>
    <submittedName>
        <fullName evidence="2">G255 protein</fullName>
    </submittedName>
</protein>
<feature type="region of interest" description="Disordered" evidence="1">
    <location>
        <begin position="1"/>
        <end position="38"/>
    </location>
</feature>
<feature type="compositionally biased region" description="Low complexity" evidence="1">
    <location>
        <begin position="9"/>
        <end position="24"/>
    </location>
</feature>
<keyword evidence="3" id="KW-1185">Reference proteome</keyword>
<proteinExistence type="predicted"/>
<feature type="compositionally biased region" description="Polar residues" evidence="1">
    <location>
        <begin position="25"/>
        <end position="37"/>
    </location>
</feature>
<dbReference type="Proteomes" id="UP001497392">
    <property type="component" value="Unassembled WGS sequence"/>
</dbReference>
<name>A0ABP1FH96_9CHLO</name>
<reference evidence="2 3" key="1">
    <citation type="submission" date="2024-06" db="EMBL/GenBank/DDBJ databases">
        <authorList>
            <person name="Kraege A."/>
            <person name="Thomma B."/>
        </authorList>
    </citation>
    <scope>NUCLEOTIDE SEQUENCE [LARGE SCALE GENOMIC DNA]</scope>
</reference>
<evidence type="ECO:0000313" key="3">
    <source>
        <dbReference type="Proteomes" id="UP001497392"/>
    </source>
</evidence>
<evidence type="ECO:0000256" key="1">
    <source>
        <dbReference type="SAM" id="MobiDB-lite"/>
    </source>
</evidence>
<dbReference type="EMBL" id="CAXHTA020000001">
    <property type="protein sequence ID" value="CAL5218564.1"/>
    <property type="molecule type" value="Genomic_DNA"/>
</dbReference>